<sequence>MNEYLLVLLFAALPALGNFAGGLLAEFVPLSRLALNLALYSAAGVVVAVVAVELIPRALEAEPAWAIVGAFVLGGAFYTAVDWGIQRLNDRFGSEGGAGQWVIFFGVSVDLFSDGIMVGTGSTVAVGLGLLLALGQVPSDVPEGFSTIANFRRGGVTRRTRLLLSAAFAVPIFLGATLGYWLMRDAPELYKLLLLTFTAGVLSTLVVEELVPEAVEEVPESPLSPLAFIGGFALFTLLSAYLEIG</sequence>
<gene>
    <name evidence="6" type="ORF">RradSPS_2875</name>
    <name evidence="7" type="ORF">RradSPS_3149</name>
    <name evidence="8" type="ORF">SIL72_16320</name>
</gene>
<feature type="transmembrane region" description="Helical" evidence="5">
    <location>
        <begin position="162"/>
        <end position="183"/>
    </location>
</feature>
<evidence type="ECO:0000256" key="4">
    <source>
        <dbReference type="ARBA" id="ARBA00023136"/>
    </source>
</evidence>
<accession>A0A023X759</accession>
<feature type="transmembrane region" description="Helical" evidence="5">
    <location>
        <begin position="35"/>
        <end position="52"/>
    </location>
</feature>
<organism evidence="6 9">
    <name type="scientific">Rubrobacter radiotolerans</name>
    <name type="common">Arthrobacter radiotolerans</name>
    <dbReference type="NCBI Taxonomy" id="42256"/>
    <lineage>
        <taxon>Bacteria</taxon>
        <taxon>Bacillati</taxon>
        <taxon>Actinomycetota</taxon>
        <taxon>Rubrobacteria</taxon>
        <taxon>Rubrobacterales</taxon>
        <taxon>Rubrobacteraceae</taxon>
        <taxon>Rubrobacter</taxon>
    </lineage>
</organism>
<dbReference type="eggNOG" id="COG0428">
    <property type="taxonomic scope" value="Bacteria"/>
</dbReference>
<dbReference type="EMBL" id="JAWXXX010000004">
    <property type="protein sequence ID" value="MDX5895596.1"/>
    <property type="molecule type" value="Genomic_DNA"/>
</dbReference>
<protein>
    <submittedName>
        <fullName evidence="6">ZIP Zinc transporter</fullName>
    </submittedName>
    <submittedName>
        <fullName evidence="8">ZIP family metal transporter</fullName>
    </submittedName>
</protein>
<evidence type="ECO:0000313" key="7">
    <source>
        <dbReference type="EMBL" id="AHY48432.1"/>
    </source>
</evidence>
<keyword evidence="2 5" id="KW-0812">Transmembrane</keyword>
<evidence type="ECO:0000313" key="8">
    <source>
        <dbReference type="EMBL" id="MDX5895596.1"/>
    </source>
</evidence>
<dbReference type="GO" id="GO:0046873">
    <property type="term" value="F:metal ion transmembrane transporter activity"/>
    <property type="evidence" value="ECO:0007669"/>
    <property type="project" value="InterPro"/>
</dbReference>
<dbReference type="EMBL" id="CP007517">
    <property type="protein sequence ID" value="AHY48432.1"/>
    <property type="molecule type" value="Genomic_DNA"/>
</dbReference>
<dbReference type="Proteomes" id="UP000025229">
    <property type="component" value="Plasmid 3"/>
</dbReference>
<evidence type="ECO:0000256" key="2">
    <source>
        <dbReference type="ARBA" id="ARBA00022692"/>
    </source>
</evidence>
<proteinExistence type="predicted"/>
<dbReference type="EMBL" id="CP007515">
    <property type="protein sequence ID" value="AHY48158.1"/>
    <property type="molecule type" value="Genomic_DNA"/>
</dbReference>
<dbReference type="Proteomes" id="UP000025229">
    <property type="component" value="Plasmid 1"/>
</dbReference>
<geneLocation type="plasmid" evidence="6">
    <name>1</name>
</geneLocation>
<evidence type="ECO:0000313" key="6">
    <source>
        <dbReference type="EMBL" id="AHY48158.1"/>
    </source>
</evidence>
<dbReference type="KEGG" id="rrd:RradSPS_3149"/>
<evidence type="ECO:0000256" key="5">
    <source>
        <dbReference type="SAM" id="Phobius"/>
    </source>
</evidence>
<feature type="transmembrane region" description="Helical" evidence="5">
    <location>
        <begin position="64"/>
        <end position="81"/>
    </location>
</feature>
<evidence type="ECO:0000313" key="9">
    <source>
        <dbReference type="Proteomes" id="UP000025229"/>
    </source>
</evidence>
<keyword evidence="6" id="KW-0614">Plasmid</keyword>
<feature type="transmembrane region" description="Helical" evidence="5">
    <location>
        <begin position="101"/>
        <end position="134"/>
    </location>
</feature>
<dbReference type="GO" id="GO:0016020">
    <property type="term" value="C:membrane"/>
    <property type="evidence" value="ECO:0007669"/>
    <property type="project" value="UniProtKB-SubCell"/>
</dbReference>
<dbReference type="RefSeq" id="WP_041338639.1">
    <property type="nucleotide sequence ID" value="NZ_CP007515.1"/>
</dbReference>
<keyword evidence="4 5" id="KW-0472">Membrane</keyword>
<name>A0A023X759_RUBRA</name>
<dbReference type="AlphaFoldDB" id="A0A023X759"/>
<dbReference type="HOGENOM" id="CLU_015114_5_0_11"/>
<evidence type="ECO:0000256" key="3">
    <source>
        <dbReference type="ARBA" id="ARBA00022989"/>
    </source>
</evidence>
<dbReference type="Proteomes" id="UP001281130">
    <property type="component" value="Unassembled WGS sequence"/>
</dbReference>
<reference evidence="8" key="2">
    <citation type="submission" date="2023-11" db="EMBL/GenBank/DDBJ databases">
        <title>MicrobeMod: A computational toolkit for identifying prokaryotic methylation and restriction-modification with nanopore sequencing.</title>
        <authorList>
            <person name="Crits-Christoph A."/>
            <person name="Kang S.C."/>
            <person name="Lee H."/>
            <person name="Ostrov N."/>
        </authorList>
    </citation>
    <scope>NUCLEOTIDE SEQUENCE</scope>
    <source>
        <strain evidence="8">ATCC 51242</strain>
    </source>
</reference>
<dbReference type="Pfam" id="PF02535">
    <property type="entry name" value="Zip"/>
    <property type="match status" value="1"/>
</dbReference>
<evidence type="ECO:0000256" key="1">
    <source>
        <dbReference type="ARBA" id="ARBA00004141"/>
    </source>
</evidence>
<keyword evidence="9" id="KW-1185">Reference proteome</keyword>
<keyword evidence="3 5" id="KW-1133">Transmembrane helix</keyword>
<comment type="subcellular location">
    <subcellularLocation>
        <location evidence="1">Membrane</location>
        <topology evidence="1">Multi-pass membrane protein</topology>
    </subcellularLocation>
</comment>
<feature type="transmembrane region" description="Helical" evidence="5">
    <location>
        <begin position="223"/>
        <end position="242"/>
    </location>
</feature>
<reference evidence="6 9" key="1">
    <citation type="submission" date="2014-03" db="EMBL/GenBank/DDBJ databases">
        <title>Complete genome sequence of the Radio-Resistant Rubrobacter radiotolerans RSPS-4.</title>
        <authorList>
            <person name="Egas C.C."/>
            <person name="Barroso C.C."/>
            <person name="Froufe H.J.C."/>
            <person name="Pacheco J.J."/>
            <person name="Albuquerque L.L."/>
            <person name="da Costa M.M.S."/>
        </authorList>
    </citation>
    <scope>NUCLEOTIDE SEQUENCE [LARGE SCALE GENOMIC DNA]</scope>
    <source>
        <strain evidence="6 9">RSPS-4</strain>
        <plasmid evidence="6 9">1</plasmid>
        <plasmid evidence="7 9">3</plasmid>
    </source>
</reference>
<geneLocation type="plasmid" evidence="7">
    <name>3</name>
</geneLocation>
<dbReference type="InterPro" id="IPR003689">
    <property type="entry name" value="ZIP"/>
</dbReference>
<dbReference type="KEGG" id="rrd:RradSPS_2875"/>
<dbReference type="OrthoDB" id="1418968at2"/>
<dbReference type="PATRIC" id="fig|42256.3.peg.2925"/>